<feature type="disulfide bond" evidence="5">
    <location>
        <begin position="363"/>
        <end position="372"/>
    </location>
</feature>
<dbReference type="GO" id="GO:0016020">
    <property type="term" value="C:membrane"/>
    <property type="evidence" value="ECO:0007669"/>
    <property type="project" value="UniProtKB-SubCell"/>
</dbReference>
<reference evidence="7" key="1">
    <citation type="submission" date="2021-01" db="EMBL/GenBank/DDBJ databases">
        <authorList>
            <person name="Corre E."/>
            <person name="Pelletier E."/>
            <person name="Niang G."/>
            <person name="Scheremetjew M."/>
            <person name="Finn R."/>
            <person name="Kale V."/>
            <person name="Holt S."/>
            <person name="Cochrane G."/>
            <person name="Meng A."/>
            <person name="Brown T."/>
            <person name="Cohen L."/>
        </authorList>
    </citation>
    <scope>NUCLEOTIDE SEQUENCE</scope>
    <source>
        <strain evidence="7">NIES-2562</strain>
    </source>
</reference>
<evidence type="ECO:0000256" key="3">
    <source>
        <dbReference type="ARBA" id="ARBA00023157"/>
    </source>
</evidence>
<feature type="disulfide bond" evidence="5">
    <location>
        <begin position="317"/>
        <end position="326"/>
    </location>
</feature>
<dbReference type="AlphaFoldDB" id="A0A7S3DL49"/>
<keyword evidence="2" id="KW-0472">Membrane</keyword>
<dbReference type="Gene3D" id="2.170.300.10">
    <property type="entry name" value="Tie2 ligand-binding domain superfamily"/>
    <property type="match status" value="1"/>
</dbReference>
<sequence length="456" mass="49126">MSIVGVVWWRWTFVLSILIVHTHFVSGLQYSSTDFLIRAGVPQFSLCTSQRQVSASASTLRQTSTQLKAVEEGTSSRPPPPLVGELQLHTREVRTSAMNDASARLQRDSAIHAWRERLAFLKQARAQLDDRFLRVSSDVRDPKRSVLRSLASLPRHDLAETSGKLKSTLQTRVRVRVEMYPSPPSSLQSQPCPAWSPGVSNTTCRDGFDIARSEAECDKYVPMPGLDRSKSSVAVAATLPTSSPSQRMYCVDERGVFDPPSFALCSLPAWNVTEPSSLSCSVCSSGHFGSNCTACTSSCLRNGRCNDSLSGDGSCTCDEGWSGAECDACLPLHFGASCTPCPSTCGSNGHCNDTAAGDGTCICSEGWEGGECDCVVGSRLLRCLSPPSVWTGVSQTPVKLLHPGGNQDDELAYGGPTLSSSGLVLAAASPYHSNKGVVLVWERNLRRIGGRKWTIR</sequence>
<dbReference type="PROSITE" id="PS50026">
    <property type="entry name" value="EGF_3"/>
    <property type="match status" value="2"/>
</dbReference>
<proteinExistence type="predicted"/>
<dbReference type="EMBL" id="HBIB01036135">
    <property type="protein sequence ID" value="CAE0261158.1"/>
    <property type="molecule type" value="Transcribed_RNA"/>
</dbReference>
<dbReference type="InterPro" id="IPR000742">
    <property type="entry name" value="EGF"/>
</dbReference>
<comment type="caution">
    <text evidence="5">Lacks conserved residue(s) required for the propagation of feature annotation.</text>
</comment>
<feature type="disulfide bond" evidence="5">
    <location>
        <begin position="295"/>
        <end position="305"/>
    </location>
</feature>
<dbReference type="PROSITE" id="PS00022">
    <property type="entry name" value="EGF_1"/>
    <property type="match status" value="2"/>
</dbReference>
<keyword evidence="3 5" id="KW-1015">Disulfide bond</keyword>
<dbReference type="PROSITE" id="PS01248">
    <property type="entry name" value="EGF_LAM_1"/>
    <property type="match status" value="1"/>
</dbReference>
<evidence type="ECO:0000256" key="5">
    <source>
        <dbReference type="PROSITE-ProRule" id="PRU00076"/>
    </source>
</evidence>
<keyword evidence="4" id="KW-0325">Glycoprotein</keyword>
<gene>
    <name evidence="7" type="ORF">PBIL07802_LOCUS23448</name>
</gene>
<evidence type="ECO:0000313" key="7">
    <source>
        <dbReference type="EMBL" id="CAE0261158.1"/>
    </source>
</evidence>
<evidence type="ECO:0000256" key="1">
    <source>
        <dbReference type="ARBA" id="ARBA00004370"/>
    </source>
</evidence>
<feature type="disulfide bond" evidence="5">
    <location>
        <begin position="341"/>
        <end position="351"/>
    </location>
</feature>
<feature type="domain" description="EGF-like" evidence="6">
    <location>
        <begin position="339"/>
        <end position="373"/>
    </location>
</feature>
<protein>
    <recommendedName>
        <fullName evidence="6">EGF-like domain-containing protein</fullName>
    </recommendedName>
</protein>
<feature type="domain" description="EGF-like" evidence="6">
    <location>
        <begin position="291"/>
        <end position="327"/>
    </location>
</feature>
<dbReference type="PANTHER" id="PTHR24038">
    <property type="entry name" value="STABILIN"/>
    <property type="match status" value="1"/>
</dbReference>
<evidence type="ECO:0000256" key="4">
    <source>
        <dbReference type="ARBA" id="ARBA00023180"/>
    </source>
</evidence>
<accession>A0A7S3DL49</accession>
<comment type="subcellular location">
    <subcellularLocation>
        <location evidence="1">Membrane</location>
    </subcellularLocation>
</comment>
<evidence type="ECO:0000256" key="2">
    <source>
        <dbReference type="ARBA" id="ARBA00023136"/>
    </source>
</evidence>
<name>A0A7S3DL49_9EUKA</name>
<organism evidence="7">
    <name type="scientific">Palpitomonas bilix</name>
    <dbReference type="NCBI Taxonomy" id="652834"/>
    <lineage>
        <taxon>Eukaryota</taxon>
        <taxon>Eukaryota incertae sedis</taxon>
    </lineage>
</organism>
<evidence type="ECO:0000259" key="6">
    <source>
        <dbReference type="PROSITE" id="PS50026"/>
    </source>
</evidence>
<dbReference type="PANTHER" id="PTHR24038:SF11">
    <property type="entry name" value="INTEGRIN BETA-LIKE PROTEIN E"/>
    <property type="match status" value="1"/>
</dbReference>
<dbReference type="InterPro" id="IPR002049">
    <property type="entry name" value="LE_dom"/>
</dbReference>
<keyword evidence="5" id="KW-0245">EGF-like domain</keyword>
<dbReference type="SMART" id="SM00181">
    <property type="entry name" value="EGF"/>
    <property type="match status" value="2"/>
</dbReference>